<feature type="transmembrane region" description="Helical" evidence="5">
    <location>
        <begin position="12"/>
        <end position="32"/>
    </location>
</feature>
<evidence type="ECO:0000256" key="3">
    <source>
        <dbReference type="ARBA" id="ARBA00022989"/>
    </source>
</evidence>
<organism evidence="7 8">
    <name type="scientific">Actinomadura soli</name>
    <dbReference type="NCBI Taxonomy" id="2508997"/>
    <lineage>
        <taxon>Bacteria</taxon>
        <taxon>Bacillati</taxon>
        <taxon>Actinomycetota</taxon>
        <taxon>Actinomycetes</taxon>
        <taxon>Streptosporangiales</taxon>
        <taxon>Thermomonosporaceae</taxon>
        <taxon>Actinomadura</taxon>
    </lineage>
</organism>
<protein>
    <submittedName>
        <fullName evidence="7">O-antigen ligase family protein</fullName>
    </submittedName>
</protein>
<dbReference type="GO" id="GO:0016020">
    <property type="term" value="C:membrane"/>
    <property type="evidence" value="ECO:0007669"/>
    <property type="project" value="UniProtKB-SubCell"/>
</dbReference>
<evidence type="ECO:0000259" key="6">
    <source>
        <dbReference type="Pfam" id="PF04932"/>
    </source>
</evidence>
<feature type="transmembrane region" description="Helical" evidence="5">
    <location>
        <begin position="156"/>
        <end position="177"/>
    </location>
</feature>
<proteinExistence type="predicted"/>
<dbReference type="PANTHER" id="PTHR37422:SF23">
    <property type="entry name" value="TEICHURONIC ACID BIOSYNTHESIS PROTEIN TUAE"/>
    <property type="match status" value="1"/>
</dbReference>
<evidence type="ECO:0000313" key="8">
    <source>
        <dbReference type="Proteomes" id="UP000309174"/>
    </source>
</evidence>
<comment type="caution">
    <text evidence="7">The sequence shown here is derived from an EMBL/GenBank/DDBJ whole genome shotgun (WGS) entry which is preliminary data.</text>
</comment>
<comment type="subcellular location">
    <subcellularLocation>
        <location evidence="1">Membrane</location>
        <topology evidence="1">Multi-pass membrane protein</topology>
    </subcellularLocation>
</comment>
<feature type="transmembrane region" description="Helical" evidence="5">
    <location>
        <begin position="44"/>
        <end position="70"/>
    </location>
</feature>
<dbReference type="EMBL" id="VCKW01000189">
    <property type="protein sequence ID" value="TMQ91780.1"/>
    <property type="molecule type" value="Genomic_DNA"/>
</dbReference>
<feature type="transmembrane region" description="Helical" evidence="5">
    <location>
        <begin position="461"/>
        <end position="480"/>
    </location>
</feature>
<feature type="domain" description="O-antigen ligase-related" evidence="6">
    <location>
        <begin position="272"/>
        <end position="395"/>
    </location>
</feature>
<dbReference type="InterPro" id="IPR051533">
    <property type="entry name" value="WaaL-like"/>
</dbReference>
<gene>
    <name evidence="7" type="ORF">ETD83_29310</name>
</gene>
<dbReference type="RefSeq" id="WP_138648447.1">
    <property type="nucleotide sequence ID" value="NZ_VCKW01000189.1"/>
</dbReference>
<feature type="transmembrane region" description="Helical" evidence="5">
    <location>
        <begin position="262"/>
        <end position="279"/>
    </location>
</feature>
<keyword evidence="3 5" id="KW-1133">Transmembrane helix</keyword>
<keyword evidence="8" id="KW-1185">Reference proteome</keyword>
<dbReference type="Pfam" id="PF04932">
    <property type="entry name" value="Wzy_C"/>
    <property type="match status" value="1"/>
</dbReference>
<accession>A0A5C4J4I7</accession>
<reference evidence="7 8" key="1">
    <citation type="submission" date="2019-05" db="EMBL/GenBank/DDBJ databases">
        <title>Draft genome sequence of Actinomadura sp. 14C53.</title>
        <authorList>
            <person name="Saricaoglu S."/>
            <person name="Isik K."/>
        </authorList>
    </citation>
    <scope>NUCLEOTIDE SEQUENCE [LARGE SCALE GENOMIC DNA]</scope>
    <source>
        <strain evidence="7 8">14C53</strain>
    </source>
</reference>
<feature type="transmembrane region" description="Helical" evidence="5">
    <location>
        <begin position="285"/>
        <end position="313"/>
    </location>
</feature>
<feature type="transmembrane region" description="Helical" evidence="5">
    <location>
        <begin position="101"/>
        <end position="118"/>
    </location>
</feature>
<dbReference type="InterPro" id="IPR007016">
    <property type="entry name" value="O-antigen_ligase-rel_domated"/>
</dbReference>
<evidence type="ECO:0000256" key="5">
    <source>
        <dbReference type="SAM" id="Phobius"/>
    </source>
</evidence>
<sequence length="499" mass="50049">MTVTDRAPRRFGTALALCGAAALAVNTGAGIASGAGRASIVAPLAVAAVALLGLLALIRFAAFVLAVLLVRTALDAAKLDGELNTTGEAASSAVPGWLDPGAILGVGFAVIGVAWLAAQPPRRARTRTVMALPAAAVAMVAASALSLVGGRATGTAAGVAAGEVMRLAAMAVMLLVVERLVSDDQHRRVPLLAAVVASAVAPVATTVYQVGTGNGLLDVHGILRPHGTFWHPNVLGVYSALMLTVAVALLPRLSGRLGLNPRTGLVLLTCGLAVALVASHTRGAWLAAVAGLAVVAVLTGRRLLLVLGVAVLLPPLALPSVRARLTDAAGSAPGAPESSLTWRFEHWGQVLDLIGGNPVTGLGPGAARTALGKEVHNDYLRALAETGFVGLLAYLALLAAFVLTARAALQATADLQASTDLQGSAGPLQEGALDRGVAAGFAGAVAVLAVFAIADNVMTTVAVQWYVAALAGIALAIIRARDTDEPPVPAPPNAPGGRP</sequence>
<name>A0A5C4J4I7_9ACTN</name>
<dbReference type="PANTHER" id="PTHR37422">
    <property type="entry name" value="TEICHURONIC ACID BIOSYNTHESIS PROTEIN TUAE"/>
    <property type="match status" value="1"/>
</dbReference>
<feature type="transmembrane region" description="Helical" evidence="5">
    <location>
        <begin position="130"/>
        <end position="150"/>
    </location>
</feature>
<keyword evidence="7" id="KW-0436">Ligase</keyword>
<evidence type="ECO:0000313" key="7">
    <source>
        <dbReference type="EMBL" id="TMQ91780.1"/>
    </source>
</evidence>
<evidence type="ECO:0000256" key="4">
    <source>
        <dbReference type="ARBA" id="ARBA00023136"/>
    </source>
</evidence>
<keyword evidence="4 5" id="KW-0472">Membrane</keyword>
<dbReference type="AlphaFoldDB" id="A0A5C4J4I7"/>
<feature type="transmembrane region" description="Helical" evidence="5">
    <location>
        <begin position="189"/>
        <end position="210"/>
    </location>
</feature>
<dbReference type="GO" id="GO:0016874">
    <property type="term" value="F:ligase activity"/>
    <property type="evidence" value="ECO:0007669"/>
    <property type="project" value="UniProtKB-KW"/>
</dbReference>
<feature type="transmembrane region" description="Helical" evidence="5">
    <location>
        <begin position="230"/>
        <end position="250"/>
    </location>
</feature>
<evidence type="ECO:0000256" key="1">
    <source>
        <dbReference type="ARBA" id="ARBA00004141"/>
    </source>
</evidence>
<dbReference type="OrthoDB" id="4862643at2"/>
<feature type="transmembrane region" description="Helical" evidence="5">
    <location>
        <begin position="436"/>
        <end position="454"/>
    </location>
</feature>
<keyword evidence="2 5" id="KW-0812">Transmembrane</keyword>
<dbReference type="Proteomes" id="UP000309174">
    <property type="component" value="Unassembled WGS sequence"/>
</dbReference>
<feature type="transmembrane region" description="Helical" evidence="5">
    <location>
        <begin position="388"/>
        <end position="409"/>
    </location>
</feature>
<evidence type="ECO:0000256" key="2">
    <source>
        <dbReference type="ARBA" id="ARBA00022692"/>
    </source>
</evidence>